<accession>A0A7Y9NPV7</accession>
<name>A0A7Y9NPV7_9BACT</name>
<reference evidence="1 2" key="1">
    <citation type="submission" date="2020-07" db="EMBL/GenBank/DDBJ databases">
        <title>Genomic Encyclopedia of Type Strains, Phase IV (KMG-V): Genome sequencing to study the core and pangenomes of soil and plant-associated prokaryotes.</title>
        <authorList>
            <person name="Whitman W."/>
        </authorList>
    </citation>
    <scope>NUCLEOTIDE SEQUENCE [LARGE SCALE GENOMIC DNA]</scope>
    <source>
        <strain evidence="1 2">M8UP30</strain>
    </source>
</reference>
<evidence type="ECO:0000313" key="1">
    <source>
        <dbReference type="EMBL" id="NYF53365.1"/>
    </source>
</evidence>
<comment type="caution">
    <text evidence="1">The sequence shown here is derived from an EMBL/GenBank/DDBJ whole genome shotgun (WGS) entry which is preliminary data.</text>
</comment>
<organism evidence="1 2">
    <name type="scientific">Tunturiibacter lichenicola</name>
    <dbReference type="NCBI Taxonomy" id="2051959"/>
    <lineage>
        <taxon>Bacteria</taxon>
        <taxon>Pseudomonadati</taxon>
        <taxon>Acidobacteriota</taxon>
        <taxon>Terriglobia</taxon>
        <taxon>Terriglobales</taxon>
        <taxon>Acidobacteriaceae</taxon>
        <taxon>Tunturiibacter</taxon>
    </lineage>
</organism>
<gene>
    <name evidence="1" type="ORF">HDF12_003764</name>
</gene>
<protein>
    <submittedName>
        <fullName evidence="1">Uncharacterized protein</fullName>
    </submittedName>
</protein>
<dbReference type="Proteomes" id="UP000534186">
    <property type="component" value="Unassembled WGS sequence"/>
</dbReference>
<evidence type="ECO:0000313" key="2">
    <source>
        <dbReference type="Proteomes" id="UP000534186"/>
    </source>
</evidence>
<dbReference type="EMBL" id="JACCCV010000002">
    <property type="protein sequence ID" value="NYF53365.1"/>
    <property type="molecule type" value="Genomic_DNA"/>
</dbReference>
<proteinExistence type="predicted"/>
<dbReference type="AlphaFoldDB" id="A0A7Y9NPV7"/>
<sequence>MGKSTKSLTFCGRIAIVRRFREYPDRVVGEARRTDGWRKTHVILGSPPVAKRVENDCVILDTRDSPQDIPDLCFARFIGSECRSSAAYRNRACDTLHPGWAMRAGTAKRSRLILEIEGKTLGHRRLFTSGLLYRFTDAAGKIFVRDASAFSLFCVYGVCTAKGEAQYYLRVSHKFGCNVSRALTRSSSAYVPSARQAGPHAHSL</sequence>